<gene>
    <name evidence="1" type="ORF">Tdes44962_MAKER02019</name>
</gene>
<accession>A0A9W7SVZ8</accession>
<proteinExistence type="predicted"/>
<organism evidence="1 2">
    <name type="scientific">Teratosphaeria destructans</name>
    <dbReference type="NCBI Taxonomy" id="418781"/>
    <lineage>
        <taxon>Eukaryota</taxon>
        <taxon>Fungi</taxon>
        <taxon>Dikarya</taxon>
        <taxon>Ascomycota</taxon>
        <taxon>Pezizomycotina</taxon>
        <taxon>Dothideomycetes</taxon>
        <taxon>Dothideomycetidae</taxon>
        <taxon>Mycosphaerellales</taxon>
        <taxon>Teratosphaeriaceae</taxon>
        <taxon>Teratosphaeria</taxon>
    </lineage>
</organism>
<reference evidence="1 2" key="2">
    <citation type="journal article" date="2021" name="Curr. Genet.">
        <title>Genetic response to nitrogen starvation in the aggressive Eucalyptus foliar pathogen Teratosphaeria destructans.</title>
        <authorList>
            <person name="Havenga M."/>
            <person name="Wingfield B.D."/>
            <person name="Wingfield M.J."/>
            <person name="Dreyer L.L."/>
            <person name="Roets F."/>
            <person name="Aylward J."/>
        </authorList>
    </citation>
    <scope>NUCLEOTIDE SEQUENCE [LARGE SCALE GENOMIC DNA]</scope>
    <source>
        <strain evidence="1">CMW44962</strain>
    </source>
</reference>
<evidence type="ECO:0000313" key="1">
    <source>
        <dbReference type="EMBL" id="KAH9834362.1"/>
    </source>
</evidence>
<protein>
    <submittedName>
        <fullName evidence="1">Uncharacterized protein</fullName>
    </submittedName>
</protein>
<dbReference type="AlphaFoldDB" id="A0A9W7SVZ8"/>
<comment type="caution">
    <text evidence="1">The sequence shown here is derived from an EMBL/GenBank/DDBJ whole genome shotgun (WGS) entry which is preliminary data.</text>
</comment>
<dbReference type="Proteomes" id="UP001138500">
    <property type="component" value="Unassembled WGS sequence"/>
</dbReference>
<evidence type="ECO:0000313" key="2">
    <source>
        <dbReference type="Proteomes" id="UP001138500"/>
    </source>
</evidence>
<dbReference type="EMBL" id="RIBY02001001">
    <property type="protein sequence ID" value="KAH9834362.1"/>
    <property type="molecule type" value="Genomic_DNA"/>
</dbReference>
<reference evidence="1 2" key="1">
    <citation type="journal article" date="2018" name="IMA Fungus">
        <title>IMA Genome-F 10: Nine draft genome sequences of Claviceps purpurea s.lat., including C. arundinis, C. humidiphila, and C. cf. spartinae, pseudomolecules for the pitch canker pathogen Fusarium circinatum, draft genome of Davidsoniella eucalypti, Grosmannia galeiformis, Quambalaria eucalypti, and Teratosphaeria destructans.</title>
        <authorList>
            <person name="Wingfield B.D."/>
            <person name="Liu M."/>
            <person name="Nguyen H.D."/>
            <person name="Lane F.A."/>
            <person name="Morgan S.W."/>
            <person name="De Vos L."/>
            <person name="Wilken P.M."/>
            <person name="Duong T.A."/>
            <person name="Aylward J."/>
            <person name="Coetzee M.P."/>
            <person name="Dadej K."/>
            <person name="De Beer Z.W."/>
            <person name="Findlay W."/>
            <person name="Havenga M."/>
            <person name="Kolarik M."/>
            <person name="Menzies J.G."/>
            <person name="Naidoo K."/>
            <person name="Pochopski O."/>
            <person name="Shoukouhi P."/>
            <person name="Santana Q.C."/>
            <person name="Seifert K.A."/>
            <person name="Soal N."/>
            <person name="Steenkamp E.T."/>
            <person name="Tatham C.T."/>
            <person name="van der Nest M.A."/>
            <person name="Wingfield M.J."/>
        </authorList>
    </citation>
    <scope>NUCLEOTIDE SEQUENCE [LARGE SCALE GENOMIC DNA]</scope>
    <source>
        <strain evidence="1">CMW44962</strain>
    </source>
</reference>
<name>A0A9W7SVZ8_9PEZI</name>
<sequence>MFASRTITRSARVVRTNGQTVRRNVRFASDSASSGSSAGTLSHPAVMGALGGAGAGTLLFYVWYQYTGMAKVARTAKQTKQYIDSATEQLKIQFKENTPDTDEVIQSLKETAYKYARWLPGGREYVDKAFKDLDTVRSKHGEEVDRIAKEAYGQLRDASKNGLSLQTVTQIWEITSEKLQQLGSLASDASQDLLNNHPELKDRFGGSFQQLQQLGDQLGPEAKKQVDETWSEVRRIFKQGLSWESVQKVQKLVEDKKEQVQKLSSQAWEKGYEQIKPTLEKSPQVKQLVENNYDLLRSGNVSDVLSKISYALSSGSTLDLEKYIVQAKEKAQNDFAGSGGLTQWLTTQIPQGGKIIPQLQKLKQAADTRGDEAKQLAKETFNDIAQVLEKRGQQLDSVVEKAKKDAK</sequence>
<dbReference type="OrthoDB" id="3883941at2759"/>
<keyword evidence="2" id="KW-1185">Reference proteome</keyword>